<dbReference type="AlphaFoldDB" id="A0AAN9LCR9"/>
<accession>A0AAN9LCR9</accession>
<keyword evidence="2" id="KW-1185">Reference proteome</keyword>
<comment type="caution">
    <text evidence="1">The sequence shown here is derived from an EMBL/GenBank/DDBJ whole genome shotgun (WGS) entry which is preliminary data.</text>
</comment>
<protein>
    <submittedName>
        <fullName evidence="1">Uncharacterized protein</fullName>
    </submittedName>
</protein>
<sequence length="73" mass="8084">MTTGARVGPVVRSEVRCYGDDRPNNEGLSLGRLLRTSTPAPQTVEANTTYERKLVEQAAERELDAVRIAQLQQ</sequence>
<organism evidence="1 2">
    <name type="scientific">Phaseolus coccineus</name>
    <name type="common">Scarlet runner bean</name>
    <name type="synonym">Phaseolus multiflorus</name>
    <dbReference type="NCBI Taxonomy" id="3886"/>
    <lineage>
        <taxon>Eukaryota</taxon>
        <taxon>Viridiplantae</taxon>
        <taxon>Streptophyta</taxon>
        <taxon>Embryophyta</taxon>
        <taxon>Tracheophyta</taxon>
        <taxon>Spermatophyta</taxon>
        <taxon>Magnoliopsida</taxon>
        <taxon>eudicotyledons</taxon>
        <taxon>Gunneridae</taxon>
        <taxon>Pentapetalae</taxon>
        <taxon>rosids</taxon>
        <taxon>fabids</taxon>
        <taxon>Fabales</taxon>
        <taxon>Fabaceae</taxon>
        <taxon>Papilionoideae</taxon>
        <taxon>50 kb inversion clade</taxon>
        <taxon>NPAAA clade</taxon>
        <taxon>indigoferoid/millettioid clade</taxon>
        <taxon>Phaseoleae</taxon>
        <taxon>Phaseolus</taxon>
    </lineage>
</organism>
<dbReference type="EMBL" id="JAYMYR010000011">
    <property type="protein sequence ID" value="KAK7333670.1"/>
    <property type="molecule type" value="Genomic_DNA"/>
</dbReference>
<name>A0AAN9LCR9_PHACN</name>
<evidence type="ECO:0000313" key="1">
    <source>
        <dbReference type="EMBL" id="KAK7333670.1"/>
    </source>
</evidence>
<evidence type="ECO:0000313" key="2">
    <source>
        <dbReference type="Proteomes" id="UP001374584"/>
    </source>
</evidence>
<reference evidence="1 2" key="1">
    <citation type="submission" date="2024-01" db="EMBL/GenBank/DDBJ databases">
        <title>The genomes of 5 underutilized Papilionoideae crops provide insights into root nodulation and disease resistanc.</title>
        <authorList>
            <person name="Jiang F."/>
        </authorList>
    </citation>
    <scope>NUCLEOTIDE SEQUENCE [LARGE SCALE GENOMIC DNA]</scope>
    <source>
        <strain evidence="1">JINMINGXINNONG_FW02</strain>
        <tissue evidence="1">Leaves</tissue>
    </source>
</reference>
<proteinExistence type="predicted"/>
<gene>
    <name evidence="1" type="ORF">VNO80_30447</name>
</gene>
<dbReference type="Proteomes" id="UP001374584">
    <property type="component" value="Unassembled WGS sequence"/>
</dbReference>